<comment type="caution">
    <text evidence="2">The sequence shown here is derived from an EMBL/GenBank/DDBJ whole genome shotgun (WGS) entry which is preliminary data.</text>
</comment>
<dbReference type="Gene3D" id="3.40.50.300">
    <property type="entry name" value="P-loop containing nucleotide triphosphate hydrolases"/>
    <property type="match status" value="1"/>
</dbReference>
<dbReference type="InterPro" id="IPR054567">
    <property type="entry name" value="NNH7"/>
</dbReference>
<dbReference type="Proteomes" id="UP000636960">
    <property type="component" value="Unassembled WGS sequence"/>
</dbReference>
<dbReference type="Pfam" id="PF22738">
    <property type="entry name" value="NNH7"/>
    <property type="match status" value="1"/>
</dbReference>
<dbReference type="EMBL" id="BOMV01000124">
    <property type="protein sequence ID" value="GIF02217.1"/>
    <property type="molecule type" value="Genomic_DNA"/>
</dbReference>
<dbReference type="AlphaFoldDB" id="A0A919MW85"/>
<feature type="domain" description="NACHT N-terminal Helical" evidence="1">
    <location>
        <begin position="24"/>
        <end position="232"/>
    </location>
</feature>
<protein>
    <recommendedName>
        <fullName evidence="1">NACHT N-terminal Helical domain-containing protein</fullName>
    </recommendedName>
</protein>
<evidence type="ECO:0000313" key="2">
    <source>
        <dbReference type="EMBL" id="GIF02217.1"/>
    </source>
</evidence>
<dbReference type="SUPFAM" id="SSF52540">
    <property type="entry name" value="P-loop containing nucleoside triphosphate hydrolases"/>
    <property type="match status" value="1"/>
</dbReference>
<keyword evidence="3" id="KW-1185">Reference proteome</keyword>
<evidence type="ECO:0000259" key="1">
    <source>
        <dbReference type="Pfam" id="PF22738"/>
    </source>
</evidence>
<organism evidence="2 3">
    <name type="scientific">Paractinoplanes rishiriensis</name>
    <dbReference type="NCBI Taxonomy" id="1050105"/>
    <lineage>
        <taxon>Bacteria</taxon>
        <taxon>Bacillati</taxon>
        <taxon>Actinomycetota</taxon>
        <taxon>Actinomycetes</taxon>
        <taxon>Micromonosporales</taxon>
        <taxon>Micromonosporaceae</taxon>
        <taxon>Paractinoplanes</taxon>
    </lineage>
</organism>
<dbReference type="InterPro" id="IPR027417">
    <property type="entry name" value="P-loop_NTPase"/>
</dbReference>
<accession>A0A919MW85</accession>
<proteinExistence type="predicted"/>
<evidence type="ECO:0000313" key="3">
    <source>
        <dbReference type="Proteomes" id="UP000636960"/>
    </source>
</evidence>
<gene>
    <name evidence="2" type="ORF">Ari01nite_96810</name>
</gene>
<name>A0A919MW85_9ACTN</name>
<sequence>MSPDWRSGAYRDVGGTLLDVSKVVGYVDAVKLLGGGSPLVKALDRALGGVLLAATGGGSELAISLFDGKAEAVRLGEWAVTGLRDKIKGYGRYDRTQRLQAAHTIIATSAFFEALDDVGLPFDMRAVALTADERRGLTGAGSTVREVLATEPPLPAPHLDHEHFRAELRSGYLVHAVKLLSFVQGLSVGETLDERRWSALAAALADAAGLRYEDLHRRLVAEVPEFALWTAEQRQRDMGTALARMETVLRSLASDHTPGDVAAMLVRAWTSTLDRPILSEGDVPEDLVIPTLGEGYVDPGFRVRPIDTVASPADESWWAETRERSDLAEFLVSYLTTPAATASPLLVLGQPGAGKSVLTRIVAARLDARDFLPVRVVLREVPAEAEIQDQIEYAVRAATGETLTWPALVRAAGPALPVVLLDGFDELLQATGVAQSDYLNRVAAFQRREADLGRPVAVLVTSRTAVADRAGVPSGTVGIRLEPFREEHVRRWLATWNTANAGSLHRRGLTELDVDVVLRQPALAGQPLLLMMLALYDADTNALRAASADLDESSLYERLLTAFALREVAKTHVAATSAQRAALVEMELLRLSVAAFGMFNRNRQWITADELDADLRALTPAGRAEPAGGFRPPLNQAEKLVGRFFFMQRGQATRGGARLHTYEFLHATFGEYLIARLVMRLLTELAEEEAAASVFGPARCRDGRLHALLSFAPMTNREPILEFLTELAGRGSSDDVRQLPITLHQRLDDRSTDGDVSGYRPTEAPAPDRYAAYSLNLLLLAVALKGEVRASELFPDSPDLAVLWRRHALLWQATLPTASWWAVVFTLQTRVAWHDERRDLTVVLDRGSIPPPVDPYWLYRAPPGHHLRSAGSWQQTRWDGLARQSNLVRDRVNELLLHSMEPMIEQIGDAMTTFVAHDADTAYSIAAALSRFHFAVLLNERRDKLLRAGADAVHAVTRCWTPMVDHRVRSRATRKVLELTPLIKGRVPEEVRIEWIKQLTADSP</sequence>
<reference evidence="2" key="1">
    <citation type="submission" date="2021-01" db="EMBL/GenBank/DDBJ databases">
        <title>Whole genome shotgun sequence of Actinoplanes rishiriensis NBRC 108556.</title>
        <authorList>
            <person name="Komaki H."/>
            <person name="Tamura T."/>
        </authorList>
    </citation>
    <scope>NUCLEOTIDE SEQUENCE</scope>
    <source>
        <strain evidence="2">NBRC 108556</strain>
    </source>
</reference>